<evidence type="ECO:0000259" key="3">
    <source>
        <dbReference type="PROSITE" id="PS50977"/>
    </source>
</evidence>
<dbReference type="EMBL" id="JBHMBS010000019">
    <property type="protein sequence ID" value="MFB9679963.1"/>
    <property type="molecule type" value="Genomic_DNA"/>
</dbReference>
<dbReference type="PROSITE" id="PS50977">
    <property type="entry name" value="HTH_TETR_2"/>
    <property type="match status" value="1"/>
</dbReference>
<dbReference type="PANTHER" id="PTHR30055:SF209">
    <property type="entry name" value="POSSIBLE TRANSCRIPTIONAL REGULATORY PROTEIN (PROBABLY TETR-FAMILY)"/>
    <property type="match status" value="1"/>
</dbReference>
<comment type="caution">
    <text evidence="4">The sequence shown here is derived from an EMBL/GenBank/DDBJ whole genome shotgun (WGS) entry which is preliminary data.</text>
</comment>
<evidence type="ECO:0000313" key="5">
    <source>
        <dbReference type="Proteomes" id="UP001589610"/>
    </source>
</evidence>
<dbReference type="Gene3D" id="1.10.357.10">
    <property type="entry name" value="Tetracycline Repressor, domain 2"/>
    <property type="match status" value="1"/>
</dbReference>
<dbReference type="PRINTS" id="PR00455">
    <property type="entry name" value="HTHTETR"/>
</dbReference>
<accession>A0ABV5TLH4</accession>
<evidence type="ECO:0000256" key="2">
    <source>
        <dbReference type="PROSITE-ProRule" id="PRU00335"/>
    </source>
</evidence>
<dbReference type="InterPro" id="IPR050109">
    <property type="entry name" value="HTH-type_TetR-like_transc_reg"/>
</dbReference>
<reference evidence="4 5" key="1">
    <citation type="submission" date="2024-09" db="EMBL/GenBank/DDBJ databases">
        <authorList>
            <person name="Sun Q."/>
            <person name="Mori K."/>
        </authorList>
    </citation>
    <scope>NUCLEOTIDE SEQUENCE [LARGE SCALE GENOMIC DNA]</scope>
    <source>
        <strain evidence="4 5">JCM 3028</strain>
    </source>
</reference>
<organism evidence="4 5">
    <name type="scientific">Streptosporangium vulgare</name>
    <dbReference type="NCBI Taxonomy" id="46190"/>
    <lineage>
        <taxon>Bacteria</taxon>
        <taxon>Bacillati</taxon>
        <taxon>Actinomycetota</taxon>
        <taxon>Actinomycetes</taxon>
        <taxon>Streptosporangiales</taxon>
        <taxon>Streptosporangiaceae</taxon>
        <taxon>Streptosporangium</taxon>
    </lineage>
</organism>
<keyword evidence="1 2" id="KW-0238">DNA-binding</keyword>
<gene>
    <name evidence="4" type="ORF">ACFFRH_31155</name>
</gene>
<sequence>MDVVVNPRRERVDAARNRLKILAAAADIVAAHGVEGLSMAEVAAAAGVGVGTLYRRFGDRSGLAYALIDEREREFQEAFIEGPPPLGPGADAPARIRGFLHALADRTVEQLDLLVMAETAAPFARFGGAYEAYHAHLSMLVTQARPGADAYVLADALLAPLAAPLLAHRLRDRGVTVERVKAGLDDLLAAFTP</sequence>
<evidence type="ECO:0000256" key="1">
    <source>
        <dbReference type="ARBA" id="ARBA00023125"/>
    </source>
</evidence>
<feature type="domain" description="HTH tetR-type" evidence="3">
    <location>
        <begin position="15"/>
        <end position="75"/>
    </location>
</feature>
<dbReference type="SUPFAM" id="SSF46689">
    <property type="entry name" value="Homeodomain-like"/>
    <property type="match status" value="1"/>
</dbReference>
<dbReference type="PANTHER" id="PTHR30055">
    <property type="entry name" value="HTH-TYPE TRANSCRIPTIONAL REGULATOR RUTR"/>
    <property type="match status" value="1"/>
</dbReference>
<evidence type="ECO:0000313" key="4">
    <source>
        <dbReference type="EMBL" id="MFB9679963.1"/>
    </source>
</evidence>
<dbReference type="RefSeq" id="WP_386161154.1">
    <property type="nucleotide sequence ID" value="NZ_JBHMBS010000019.1"/>
</dbReference>
<dbReference type="InterPro" id="IPR001647">
    <property type="entry name" value="HTH_TetR"/>
</dbReference>
<feature type="DNA-binding region" description="H-T-H motif" evidence="2">
    <location>
        <begin position="38"/>
        <end position="57"/>
    </location>
</feature>
<dbReference type="Pfam" id="PF00440">
    <property type="entry name" value="TetR_N"/>
    <property type="match status" value="1"/>
</dbReference>
<dbReference type="InterPro" id="IPR009057">
    <property type="entry name" value="Homeodomain-like_sf"/>
</dbReference>
<keyword evidence="5" id="KW-1185">Reference proteome</keyword>
<proteinExistence type="predicted"/>
<dbReference type="Proteomes" id="UP001589610">
    <property type="component" value="Unassembled WGS sequence"/>
</dbReference>
<protein>
    <submittedName>
        <fullName evidence="4">TetR/AcrR family transcriptional regulator</fullName>
    </submittedName>
</protein>
<name>A0ABV5TLH4_9ACTN</name>